<sequence>MLPYDKIAGVYDSVYGVEQTRKNIVAATLLDGARSLVDIGCGTGILGTLLHETEYYVCLDLSLGMLKVFRRKEMACPSDAVRADAALLPFRDGSFDGVACITVIHEAPRALSEITRVVKSGGKVVLSLKKRFKVSLNLTCLEVEKVLESGGDEILLLRAATPSDAEPTRIRGPEEREPNEER</sequence>
<name>A0A7L9FIJ3_9CREN</name>
<accession>A0A7L9FIJ3</accession>
<evidence type="ECO:0000259" key="2">
    <source>
        <dbReference type="Pfam" id="PF08241"/>
    </source>
</evidence>
<dbReference type="RefSeq" id="WP_192819630.1">
    <property type="nucleotide sequence ID" value="NZ_CP062310.1"/>
</dbReference>
<dbReference type="GeneID" id="59149065"/>
<dbReference type="GO" id="GO:0032259">
    <property type="term" value="P:methylation"/>
    <property type="evidence" value="ECO:0007669"/>
    <property type="project" value="UniProtKB-KW"/>
</dbReference>
<dbReference type="CDD" id="cd02440">
    <property type="entry name" value="AdoMet_MTases"/>
    <property type="match status" value="1"/>
</dbReference>
<dbReference type="EMBL" id="CP062310">
    <property type="protein sequence ID" value="QOJ79658.1"/>
    <property type="molecule type" value="Genomic_DNA"/>
</dbReference>
<feature type="compositionally biased region" description="Basic and acidic residues" evidence="1">
    <location>
        <begin position="166"/>
        <end position="182"/>
    </location>
</feature>
<reference evidence="3 4" key="1">
    <citation type="submission" date="2020-10" db="EMBL/GenBank/DDBJ databases">
        <title>Thermofilum lucidum 3507LT sp. nov. a novel member of Thermofilaceae family isolated from Chile hot spring, and proposal of description order Thermofilales.</title>
        <authorList>
            <person name="Zayulina K.S."/>
            <person name="Elcheninov A.G."/>
            <person name="Toshchakov S.V."/>
            <person name="Kublanov I.V."/>
        </authorList>
    </citation>
    <scope>NUCLEOTIDE SEQUENCE [LARGE SCALE GENOMIC DNA]</scope>
    <source>
        <strain evidence="3 4">3507LT</strain>
    </source>
</reference>
<dbReference type="PANTHER" id="PTHR42912">
    <property type="entry name" value="METHYLTRANSFERASE"/>
    <property type="match status" value="1"/>
</dbReference>
<dbReference type="SUPFAM" id="SSF53335">
    <property type="entry name" value="S-adenosyl-L-methionine-dependent methyltransferases"/>
    <property type="match status" value="1"/>
</dbReference>
<dbReference type="Pfam" id="PF08241">
    <property type="entry name" value="Methyltransf_11"/>
    <property type="match status" value="1"/>
</dbReference>
<dbReference type="InterPro" id="IPR050508">
    <property type="entry name" value="Methyltransf_Superfamily"/>
</dbReference>
<dbReference type="InParanoid" id="A0A7L9FIJ3"/>
<protein>
    <submittedName>
        <fullName evidence="3">Class I SAM-dependent methyltransferase</fullName>
    </submittedName>
</protein>
<gene>
    <name evidence="3" type="ORF">IG193_04175</name>
</gene>
<organism evidence="3 4">
    <name type="scientific">Infirmifilum lucidum</name>
    <dbReference type="NCBI Taxonomy" id="2776706"/>
    <lineage>
        <taxon>Archaea</taxon>
        <taxon>Thermoproteota</taxon>
        <taxon>Thermoprotei</taxon>
        <taxon>Thermofilales</taxon>
        <taxon>Thermofilaceae</taxon>
        <taxon>Infirmifilum</taxon>
    </lineage>
</organism>
<dbReference type="Gene3D" id="3.40.50.150">
    <property type="entry name" value="Vaccinia Virus protein VP39"/>
    <property type="match status" value="1"/>
</dbReference>
<evidence type="ECO:0000256" key="1">
    <source>
        <dbReference type="SAM" id="MobiDB-lite"/>
    </source>
</evidence>
<feature type="domain" description="Methyltransferase type 11" evidence="2">
    <location>
        <begin position="37"/>
        <end position="126"/>
    </location>
</feature>
<dbReference type="GO" id="GO:0008757">
    <property type="term" value="F:S-adenosylmethionine-dependent methyltransferase activity"/>
    <property type="evidence" value="ECO:0007669"/>
    <property type="project" value="InterPro"/>
</dbReference>
<feature type="region of interest" description="Disordered" evidence="1">
    <location>
        <begin position="163"/>
        <end position="182"/>
    </location>
</feature>
<dbReference type="KEGG" id="thel:IG193_04175"/>
<keyword evidence="3" id="KW-0489">Methyltransferase</keyword>
<dbReference type="InterPro" id="IPR029063">
    <property type="entry name" value="SAM-dependent_MTases_sf"/>
</dbReference>
<keyword evidence="4" id="KW-1185">Reference proteome</keyword>
<evidence type="ECO:0000313" key="4">
    <source>
        <dbReference type="Proteomes" id="UP000594121"/>
    </source>
</evidence>
<proteinExistence type="predicted"/>
<dbReference type="AlphaFoldDB" id="A0A7L9FIJ3"/>
<dbReference type="Proteomes" id="UP000594121">
    <property type="component" value="Chromosome"/>
</dbReference>
<keyword evidence="3" id="KW-0808">Transferase</keyword>
<evidence type="ECO:0000313" key="3">
    <source>
        <dbReference type="EMBL" id="QOJ79658.1"/>
    </source>
</evidence>
<dbReference type="InterPro" id="IPR013216">
    <property type="entry name" value="Methyltransf_11"/>
</dbReference>
<dbReference type="PANTHER" id="PTHR42912:SF80">
    <property type="entry name" value="METHYLTRANSFERASE DOMAIN-CONTAINING PROTEIN"/>
    <property type="match status" value="1"/>
</dbReference>